<gene>
    <name evidence="4" type="ORF">SAMN05216464_109208</name>
</gene>
<dbReference type="AlphaFoldDB" id="A0A1G7FTJ9"/>
<accession>A0A1G7FTJ9</accession>
<feature type="binding site" evidence="3">
    <location>
        <position position="49"/>
    </location>
    <ligand>
        <name>a divalent metal cation</name>
        <dbReference type="ChEBI" id="CHEBI:60240"/>
    </ligand>
</feature>
<feature type="binding site" evidence="3">
    <location>
        <position position="131"/>
    </location>
    <ligand>
        <name>a divalent metal cation</name>
        <dbReference type="ChEBI" id="CHEBI:60240"/>
    </ligand>
</feature>
<dbReference type="InterPro" id="IPR007837">
    <property type="entry name" value="DinB"/>
</dbReference>
<dbReference type="InterPro" id="IPR034660">
    <property type="entry name" value="DinB/YfiT-like"/>
</dbReference>
<proteinExistence type="inferred from homology"/>
<evidence type="ECO:0000313" key="4">
    <source>
        <dbReference type="EMBL" id="SDE79191.1"/>
    </source>
</evidence>
<evidence type="ECO:0000313" key="5">
    <source>
        <dbReference type="Proteomes" id="UP000199072"/>
    </source>
</evidence>
<dbReference type="PANTHER" id="PTHR37302:SF3">
    <property type="entry name" value="DAMAGE-INDUCIBLE PROTEIN DINB"/>
    <property type="match status" value="1"/>
</dbReference>
<dbReference type="EMBL" id="FNAI01000009">
    <property type="protein sequence ID" value="SDE79191.1"/>
    <property type="molecule type" value="Genomic_DNA"/>
</dbReference>
<dbReference type="Proteomes" id="UP000199072">
    <property type="component" value="Unassembled WGS sequence"/>
</dbReference>
<comment type="similarity">
    <text evidence="1">Belongs to the DinB family.</text>
</comment>
<keyword evidence="2 3" id="KW-0479">Metal-binding</keyword>
<dbReference type="Pfam" id="PF05163">
    <property type="entry name" value="DinB"/>
    <property type="match status" value="1"/>
</dbReference>
<dbReference type="Gene3D" id="1.20.120.450">
    <property type="entry name" value="dinb family like domain"/>
    <property type="match status" value="1"/>
</dbReference>
<feature type="binding site" evidence="3">
    <location>
        <position position="135"/>
    </location>
    <ligand>
        <name>a divalent metal cation</name>
        <dbReference type="ChEBI" id="CHEBI:60240"/>
    </ligand>
</feature>
<dbReference type="RefSeq" id="WP_091151619.1">
    <property type="nucleotide sequence ID" value="NZ_FNAI01000009.1"/>
</dbReference>
<keyword evidence="5" id="KW-1185">Reference proteome</keyword>
<evidence type="ECO:0000256" key="2">
    <source>
        <dbReference type="ARBA" id="ARBA00022723"/>
    </source>
</evidence>
<dbReference type="GO" id="GO:0046872">
    <property type="term" value="F:metal ion binding"/>
    <property type="evidence" value="ECO:0007669"/>
    <property type="project" value="UniProtKB-KW"/>
</dbReference>
<protein>
    <submittedName>
        <fullName evidence="4">Uncharacterized damage-inducible protein DinB (Forms a four-helix bundle)</fullName>
    </submittedName>
</protein>
<organism evidence="4 5">
    <name type="scientific">Mucilaginibacter pineti</name>
    <dbReference type="NCBI Taxonomy" id="1391627"/>
    <lineage>
        <taxon>Bacteria</taxon>
        <taxon>Pseudomonadati</taxon>
        <taxon>Bacteroidota</taxon>
        <taxon>Sphingobacteriia</taxon>
        <taxon>Sphingobacteriales</taxon>
        <taxon>Sphingobacteriaceae</taxon>
        <taxon>Mucilaginibacter</taxon>
    </lineage>
</organism>
<dbReference type="PANTHER" id="PTHR37302">
    <property type="entry name" value="SLR1116 PROTEIN"/>
    <property type="match status" value="1"/>
</dbReference>
<dbReference type="OrthoDB" id="118635at2"/>
<dbReference type="STRING" id="1391627.SAMN05216464_109208"/>
<evidence type="ECO:0000256" key="3">
    <source>
        <dbReference type="PIRSR" id="PIRSR607837-1"/>
    </source>
</evidence>
<sequence>MDTTLLHQYQLVLSSREALLNYCETIRPEHLAQPIPSYNNDSMGSLMRHVANTYLGWLLNFLQQEQHPYFTEDNHKNLPAIRSMFEQVNLVVNNFLQQYKDDLTAPLNLPREGETKLTLTPLELFTHVITHEYHHKGQLANMSRQLGYIPVDTDVIRD</sequence>
<name>A0A1G7FTJ9_9SPHI</name>
<reference evidence="4 5" key="1">
    <citation type="submission" date="2016-10" db="EMBL/GenBank/DDBJ databases">
        <authorList>
            <person name="de Groot N.N."/>
        </authorList>
    </citation>
    <scope>NUCLEOTIDE SEQUENCE [LARGE SCALE GENOMIC DNA]</scope>
    <source>
        <strain evidence="4 5">47C3B</strain>
    </source>
</reference>
<dbReference type="SUPFAM" id="SSF109854">
    <property type="entry name" value="DinB/YfiT-like putative metalloenzymes"/>
    <property type="match status" value="1"/>
</dbReference>
<evidence type="ECO:0000256" key="1">
    <source>
        <dbReference type="ARBA" id="ARBA00008635"/>
    </source>
</evidence>